<dbReference type="GO" id="GO:0043171">
    <property type="term" value="P:peptide catabolic process"/>
    <property type="evidence" value="ECO:0007669"/>
    <property type="project" value="TreeGrafter"/>
</dbReference>
<evidence type="ECO:0000313" key="23">
    <source>
        <dbReference type="EMBL" id="ANH83589.1"/>
    </source>
</evidence>
<keyword evidence="9" id="KW-0479">Metal-binding</keyword>
<accession>A0A1A9I947</accession>
<evidence type="ECO:0000259" key="22">
    <source>
        <dbReference type="Pfam" id="PF04389"/>
    </source>
</evidence>
<dbReference type="Pfam" id="PF04389">
    <property type="entry name" value="Peptidase_M28"/>
    <property type="match status" value="1"/>
</dbReference>
<dbReference type="STRING" id="1176587.A8C56_23755"/>
<reference evidence="23 24" key="1">
    <citation type="submission" date="2016-05" db="EMBL/GenBank/DDBJ databases">
        <title>Niabella ginsenosidivorans BS26 whole genome sequencing.</title>
        <authorList>
            <person name="Im W.T."/>
            <person name="Siddiqi M.Z."/>
        </authorList>
    </citation>
    <scope>NUCLEOTIDE SEQUENCE [LARGE SCALE GENOMIC DNA]</scope>
    <source>
        <strain evidence="23 24">BS26</strain>
    </source>
</reference>
<feature type="domain" description="Peptidase M28" evidence="22">
    <location>
        <begin position="266"/>
        <end position="448"/>
    </location>
</feature>
<evidence type="ECO:0000256" key="18">
    <source>
        <dbReference type="ARBA" id="ARBA00023228"/>
    </source>
</evidence>
<dbReference type="InterPro" id="IPR007484">
    <property type="entry name" value="Peptidase_M28"/>
</dbReference>
<dbReference type="GO" id="GO:0005764">
    <property type="term" value="C:lysosome"/>
    <property type="evidence" value="ECO:0007669"/>
    <property type="project" value="UniProtKB-SubCell"/>
</dbReference>
<dbReference type="AlphaFoldDB" id="A0A1A9I947"/>
<name>A0A1A9I947_9BACT</name>
<evidence type="ECO:0000256" key="6">
    <source>
        <dbReference type="ARBA" id="ARBA00022525"/>
    </source>
</evidence>
<comment type="subunit">
    <text evidence="19">Homodimer. The monomeric form is inactive while the homodimer is active.</text>
</comment>
<dbReference type="PANTHER" id="PTHR12053:SF3">
    <property type="entry name" value="CARBOXYPEPTIDASE Q"/>
    <property type="match status" value="1"/>
</dbReference>
<evidence type="ECO:0000256" key="4">
    <source>
        <dbReference type="ARBA" id="ARBA00004613"/>
    </source>
</evidence>
<keyword evidence="11" id="KW-0378">Hydrolase</keyword>
<keyword evidence="13" id="KW-0862">Zinc</keyword>
<evidence type="ECO:0000256" key="7">
    <source>
        <dbReference type="ARBA" id="ARBA00022645"/>
    </source>
</evidence>
<dbReference type="PANTHER" id="PTHR12053">
    <property type="entry name" value="PROTEASE FAMILY M28 PLASMA GLUTAMATE CARBOXYPEPTIDASE-RELATED"/>
    <property type="match status" value="1"/>
</dbReference>
<proteinExistence type="predicted"/>
<evidence type="ECO:0000256" key="5">
    <source>
        <dbReference type="ARBA" id="ARBA00014116"/>
    </source>
</evidence>
<keyword evidence="12" id="KW-0256">Endoplasmic reticulum</keyword>
<dbReference type="Gene3D" id="3.50.30.30">
    <property type="match status" value="1"/>
</dbReference>
<dbReference type="KEGG" id="nia:A8C56_23755"/>
<dbReference type="SUPFAM" id="SSF53187">
    <property type="entry name" value="Zn-dependent exopeptidases"/>
    <property type="match status" value="1"/>
</dbReference>
<evidence type="ECO:0000256" key="21">
    <source>
        <dbReference type="SAM" id="SignalP"/>
    </source>
</evidence>
<comment type="subcellular location">
    <subcellularLocation>
        <location evidence="1">Endoplasmic reticulum</location>
    </subcellularLocation>
    <subcellularLocation>
        <location evidence="3">Golgi apparatus</location>
    </subcellularLocation>
    <subcellularLocation>
        <location evidence="2">Lysosome</location>
    </subcellularLocation>
    <subcellularLocation>
        <location evidence="4">Secreted</location>
    </subcellularLocation>
</comment>
<evidence type="ECO:0000256" key="12">
    <source>
        <dbReference type="ARBA" id="ARBA00022824"/>
    </source>
</evidence>
<keyword evidence="14" id="KW-0333">Golgi apparatus</keyword>
<evidence type="ECO:0000256" key="15">
    <source>
        <dbReference type="ARBA" id="ARBA00023049"/>
    </source>
</evidence>
<dbReference type="GO" id="GO:0004180">
    <property type="term" value="F:carboxypeptidase activity"/>
    <property type="evidence" value="ECO:0007669"/>
    <property type="project" value="UniProtKB-KW"/>
</dbReference>
<dbReference type="GO" id="GO:0046872">
    <property type="term" value="F:metal ion binding"/>
    <property type="evidence" value="ECO:0007669"/>
    <property type="project" value="UniProtKB-KW"/>
</dbReference>
<dbReference type="GO" id="GO:0006508">
    <property type="term" value="P:proteolysis"/>
    <property type="evidence" value="ECO:0007669"/>
    <property type="project" value="UniProtKB-KW"/>
</dbReference>
<evidence type="ECO:0000313" key="24">
    <source>
        <dbReference type="Proteomes" id="UP000077667"/>
    </source>
</evidence>
<keyword evidence="17" id="KW-0325">Glycoprotein</keyword>
<dbReference type="GO" id="GO:0070573">
    <property type="term" value="F:metallodipeptidase activity"/>
    <property type="evidence" value="ECO:0007669"/>
    <property type="project" value="InterPro"/>
</dbReference>
<evidence type="ECO:0000256" key="2">
    <source>
        <dbReference type="ARBA" id="ARBA00004371"/>
    </source>
</evidence>
<evidence type="ECO:0000256" key="19">
    <source>
        <dbReference type="ARBA" id="ARBA00025833"/>
    </source>
</evidence>
<gene>
    <name evidence="23" type="ORF">A8C56_23755</name>
</gene>
<feature type="chain" id="PRO_5008390072" description="Carboxypeptidase Q" evidence="21">
    <location>
        <begin position="20"/>
        <end position="464"/>
    </location>
</feature>
<keyword evidence="18" id="KW-0458">Lysosome</keyword>
<evidence type="ECO:0000256" key="14">
    <source>
        <dbReference type="ARBA" id="ARBA00023034"/>
    </source>
</evidence>
<dbReference type="OrthoDB" id="9769665at2"/>
<sequence length="464" mass="51118">MHKKLFWFAGLFFSFSLMAQTGDTAFIKQIANEVLTNGKAYENLRILTKTIGGRLAGSPQMYKAEDWGFNLLQQSGSDHTFKQECMVPHWVRGGKDEAWVIPRAVPLRKTASKIKKPLDILALGNTEGTGSKGISAPVILISSFDELEAKKDQVSGKIVFYNYHFNPTFIRTFDAYSDAVKYRTKGPALAAKYGAVACIVRSMSHSTDNIPHTGGTHYDSACKKIPAVAIGLQDADWLAGKLNSQPAVWVTLKTMGHFLPDVKGHNIIGELKGSEFPDEYITIGGHLDSWDICEGAQDDGAGIVQTIEVLRALKALGYKPKRTIRFVLFANEENGARGGMQYAREAAAKQEKHLFALETDAGGFTPRGFGFTASEEQFNKIKSREPLLRPYGGGEFSRGGGGTDISFIHQQLNVPMGELLPDSQRYFDIHHARSDVFEGVNKRELELGAVNMAALIYLIDQYGL</sequence>
<evidence type="ECO:0000256" key="17">
    <source>
        <dbReference type="ARBA" id="ARBA00023180"/>
    </source>
</evidence>
<evidence type="ECO:0000256" key="20">
    <source>
        <dbReference type="ARBA" id="ARBA00033328"/>
    </source>
</evidence>
<dbReference type="Proteomes" id="UP000077667">
    <property type="component" value="Chromosome"/>
</dbReference>
<evidence type="ECO:0000256" key="9">
    <source>
        <dbReference type="ARBA" id="ARBA00022723"/>
    </source>
</evidence>
<dbReference type="EMBL" id="CP015772">
    <property type="protein sequence ID" value="ANH83589.1"/>
    <property type="molecule type" value="Genomic_DNA"/>
</dbReference>
<evidence type="ECO:0000256" key="1">
    <source>
        <dbReference type="ARBA" id="ARBA00004240"/>
    </source>
</evidence>
<keyword evidence="16" id="KW-0865">Zymogen</keyword>
<dbReference type="RefSeq" id="WP_067761316.1">
    <property type="nucleotide sequence ID" value="NZ_CP015772.1"/>
</dbReference>
<dbReference type="InterPro" id="IPR039866">
    <property type="entry name" value="CPQ"/>
</dbReference>
<keyword evidence="7" id="KW-0121">Carboxypeptidase</keyword>
<keyword evidence="6" id="KW-0964">Secreted</keyword>
<keyword evidence="15" id="KW-0482">Metalloprotease</keyword>
<evidence type="ECO:0000256" key="13">
    <source>
        <dbReference type="ARBA" id="ARBA00022833"/>
    </source>
</evidence>
<evidence type="ECO:0000256" key="8">
    <source>
        <dbReference type="ARBA" id="ARBA00022670"/>
    </source>
</evidence>
<keyword evidence="10 21" id="KW-0732">Signal</keyword>
<feature type="signal peptide" evidence="21">
    <location>
        <begin position="1"/>
        <end position="19"/>
    </location>
</feature>
<dbReference type="Gene3D" id="3.40.630.10">
    <property type="entry name" value="Zn peptidases"/>
    <property type="match status" value="1"/>
</dbReference>
<protein>
    <recommendedName>
        <fullName evidence="5">Carboxypeptidase Q</fullName>
    </recommendedName>
    <alternativeName>
        <fullName evidence="20">Plasma glutamate carboxypeptidase</fullName>
    </alternativeName>
</protein>
<evidence type="ECO:0000256" key="16">
    <source>
        <dbReference type="ARBA" id="ARBA00023145"/>
    </source>
</evidence>
<evidence type="ECO:0000256" key="3">
    <source>
        <dbReference type="ARBA" id="ARBA00004555"/>
    </source>
</evidence>
<keyword evidence="8" id="KW-0645">Protease</keyword>
<evidence type="ECO:0000256" key="10">
    <source>
        <dbReference type="ARBA" id="ARBA00022729"/>
    </source>
</evidence>
<dbReference type="GO" id="GO:0005615">
    <property type="term" value="C:extracellular space"/>
    <property type="evidence" value="ECO:0007669"/>
    <property type="project" value="TreeGrafter"/>
</dbReference>
<keyword evidence="24" id="KW-1185">Reference proteome</keyword>
<organism evidence="23 24">
    <name type="scientific">Niabella ginsenosidivorans</name>
    <dbReference type="NCBI Taxonomy" id="1176587"/>
    <lineage>
        <taxon>Bacteria</taxon>
        <taxon>Pseudomonadati</taxon>
        <taxon>Bacteroidota</taxon>
        <taxon>Chitinophagia</taxon>
        <taxon>Chitinophagales</taxon>
        <taxon>Chitinophagaceae</taxon>
        <taxon>Niabella</taxon>
    </lineage>
</organism>
<evidence type="ECO:0000256" key="11">
    <source>
        <dbReference type="ARBA" id="ARBA00022801"/>
    </source>
</evidence>